<dbReference type="PANTHER" id="PTHR11200">
    <property type="entry name" value="INOSITOL 5-PHOSPHATASE"/>
    <property type="match status" value="1"/>
</dbReference>
<dbReference type="GO" id="GO:0046856">
    <property type="term" value="P:phosphatidylinositol dephosphorylation"/>
    <property type="evidence" value="ECO:0007669"/>
    <property type="project" value="InterPro"/>
</dbReference>
<dbReference type="Pfam" id="PF22669">
    <property type="entry name" value="Exo_endo_phos2"/>
    <property type="match status" value="1"/>
</dbReference>
<dbReference type="AlphaFoldDB" id="A0A5J4X1U6"/>
<dbReference type="OrthoDB" id="2248459at2759"/>
<dbReference type="InterPro" id="IPR036691">
    <property type="entry name" value="Endo/exonu/phosph_ase_sf"/>
</dbReference>
<dbReference type="Proteomes" id="UP000324800">
    <property type="component" value="Unassembled WGS sequence"/>
</dbReference>
<accession>A0A5J4X1U6</accession>
<evidence type="ECO:0000313" key="2">
    <source>
        <dbReference type="EMBL" id="KAA6400439.1"/>
    </source>
</evidence>
<protein>
    <recommendedName>
        <fullName evidence="1">Inositol polyphosphate-related phosphatase domain-containing protein</fullName>
    </recommendedName>
</protein>
<dbReference type="PANTHER" id="PTHR11200:SF300">
    <property type="entry name" value="TYPE II INOSITOL 1,4,5-TRISPHOSPHATE 5-PHOSPHATASE"/>
    <property type="match status" value="1"/>
</dbReference>
<dbReference type="EMBL" id="SNRW01000562">
    <property type="protein sequence ID" value="KAA6400439.1"/>
    <property type="molecule type" value="Genomic_DNA"/>
</dbReference>
<dbReference type="GO" id="GO:0004439">
    <property type="term" value="F:phosphatidylinositol-4,5-bisphosphate 5-phosphatase activity"/>
    <property type="evidence" value="ECO:0007669"/>
    <property type="project" value="TreeGrafter"/>
</dbReference>
<sequence>MRESFFDKLSQSCVPANQHDLCFFMGDLNFERLLTFDELNMERHYKRSFDEFEETRLTFGPTYRFNVGSHAFDTSHKMQLLA</sequence>
<reference evidence="2 3" key="1">
    <citation type="submission" date="2019-03" db="EMBL/GenBank/DDBJ databases">
        <title>Single cell metagenomics reveals metabolic interactions within the superorganism composed of flagellate Streblomastix strix and complex community of Bacteroidetes bacteria on its surface.</title>
        <authorList>
            <person name="Treitli S.C."/>
            <person name="Kolisko M."/>
            <person name="Husnik F."/>
            <person name="Keeling P."/>
            <person name="Hampl V."/>
        </authorList>
    </citation>
    <scope>NUCLEOTIDE SEQUENCE [LARGE SCALE GENOMIC DNA]</scope>
    <source>
        <strain evidence="2">ST1C</strain>
    </source>
</reference>
<dbReference type="Gene3D" id="3.60.10.10">
    <property type="entry name" value="Endonuclease/exonuclease/phosphatase"/>
    <property type="match status" value="1"/>
</dbReference>
<dbReference type="InterPro" id="IPR046985">
    <property type="entry name" value="IP5"/>
</dbReference>
<feature type="domain" description="Inositol polyphosphate-related phosphatase" evidence="1">
    <location>
        <begin position="28"/>
        <end position="78"/>
    </location>
</feature>
<dbReference type="InterPro" id="IPR000300">
    <property type="entry name" value="IPPc"/>
</dbReference>
<dbReference type="SUPFAM" id="SSF56219">
    <property type="entry name" value="DNase I-like"/>
    <property type="match status" value="1"/>
</dbReference>
<evidence type="ECO:0000313" key="3">
    <source>
        <dbReference type="Proteomes" id="UP000324800"/>
    </source>
</evidence>
<organism evidence="2 3">
    <name type="scientific">Streblomastix strix</name>
    <dbReference type="NCBI Taxonomy" id="222440"/>
    <lineage>
        <taxon>Eukaryota</taxon>
        <taxon>Metamonada</taxon>
        <taxon>Preaxostyla</taxon>
        <taxon>Oxymonadida</taxon>
        <taxon>Streblomastigidae</taxon>
        <taxon>Streblomastix</taxon>
    </lineage>
</organism>
<name>A0A5J4X1U6_9EUKA</name>
<proteinExistence type="predicted"/>
<evidence type="ECO:0000259" key="1">
    <source>
        <dbReference type="Pfam" id="PF22669"/>
    </source>
</evidence>
<gene>
    <name evidence="2" type="ORF">EZS28_004039</name>
</gene>
<comment type="caution">
    <text evidence="2">The sequence shown here is derived from an EMBL/GenBank/DDBJ whole genome shotgun (WGS) entry which is preliminary data.</text>
</comment>